<dbReference type="Gene3D" id="3.30.450.40">
    <property type="match status" value="1"/>
</dbReference>
<dbReference type="Gene3D" id="1.10.10.2840">
    <property type="entry name" value="PucR C-terminal helix-turn-helix domain"/>
    <property type="match status" value="1"/>
</dbReference>
<evidence type="ECO:0000259" key="3">
    <source>
        <dbReference type="SMART" id="SM00065"/>
    </source>
</evidence>
<dbReference type="EMBL" id="VJZE01000014">
    <property type="protein sequence ID" value="MPY39169.1"/>
    <property type="molecule type" value="Genomic_DNA"/>
</dbReference>
<feature type="region of interest" description="Disordered" evidence="2">
    <location>
        <begin position="118"/>
        <end position="146"/>
    </location>
</feature>
<evidence type="ECO:0000256" key="1">
    <source>
        <dbReference type="ARBA" id="ARBA00006754"/>
    </source>
</evidence>
<dbReference type="InterPro" id="IPR025736">
    <property type="entry name" value="PucR_C-HTH_dom"/>
</dbReference>
<protein>
    <submittedName>
        <fullName evidence="4">GAF domain-containing protein</fullName>
    </submittedName>
</protein>
<name>A0A5N8VW07_9ACTN</name>
<dbReference type="Proteomes" id="UP000326979">
    <property type="component" value="Unassembled WGS sequence"/>
</dbReference>
<dbReference type="RefSeq" id="WP_322722573.1">
    <property type="nucleotide sequence ID" value="NZ_BAABEQ010000026.1"/>
</dbReference>
<dbReference type="Pfam" id="PF01590">
    <property type="entry name" value="GAF"/>
    <property type="match status" value="1"/>
</dbReference>
<evidence type="ECO:0000256" key="2">
    <source>
        <dbReference type="SAM" id="MobiDB-lite"/>
    </source>
</evidence>
<dbReference type="InterPro" id="IPR042070">
    <property type="entry name" value="PucR_C-HTH_sf"/>
</dbReference>
<dbReference type="SMART" id="SM00065">
    <property type="entry name" value="GAF"/>
    <property type="match status" value="1"/>
</dbReference>
<dbReference type="Pfam" id="PF17853">
    <property type="entry name" value="GGDEF_2"/>
    <property type="match status" value="1"/>
</dbReference>
<accession>A0A5N8VW07</accession>
<dbReference type="InterPro" id="IPR051448">
    <property type="entry name" value="CdaR-like_regulators"/>
</dbReference>
<comment type="similarity">
    <text evidence="1">Belongs to the CdaR family.</text>
</comment>
<feature type="domain" description="GAF" evidence="3">
    <location>
        <begin position="87"/>
        <end position="265"/>
    </location>
</feature>
<dbReference type="PANTHER" id="PTHR33744">
    <property type="entry name" value="CARBOHYDRATE DIACID REGULATOR"/>
    <property type="match status" value="1"/>
</dbReference>
<proteinExistence type="inferred from homology"/>
<dbReference type="InterPro" id="IPR003018">
    <property type="entry name" value="GAF"/>
</dbReference>
<evidence type="ECO:0000313" key="4">
    <source>
        <dbReference type="EMBL" id="MPY39169.1"/>
    </source>
</evidence>
<dbReference type="PANTHER" id="PTHR33744:SF1">
    <property type="entry name" value="DNA-BINDING TRANSCRIPTIONAL ACTIVATOR ADER"/>
    <property type="match status" value="1"/>
</dbReference>
<reference evidence="4 5" key="1">
    <citation type="submission" date="2019-07" db="EMBL/GenBank/DDBJ databases">
        <title>New species of Amycolatopsis and Streptomyces.</title>
        <authorList>
            <person name="Duangmal K."/>
            <person name="Teo W.F.A."/>
            <person name="Lipun K."/>
        </authorList>
    </citation>
    <scope>NUCLEOTIDE SEQUENCE [LARGE SCALE GENOMIC DNA]</scope>
    <source>
        <strain evidence="4 5">TISTR 2346</strain>
    </source>
</reference>
<dbReference type="Pfam" id="PF13556">
    <property type="entry name" value="HTH_30"/>
    <property type="match status" value="1"/>
</dbReference>
<evidence type="ECO:0000313" key="5">
    <source>
        <dbReference type="Proteomes" id="UP000326979"/>
    </source>
</evidence>
<dbReference type="SUPFAM" id="SSF55781">
    <property type="entry name" value="GAF domain-like"/>
    <property type="match status" value="1"/>
</dbReference>
<feature type="compositionally biased region" description="Basic and acidic residues" evidence="2">
    <location>
        <begin position="118"/>
        <end position="142"/>
    </location>
</feature>
<gene>
    <name evidence="4" type="ORF">FNH04_04280</name>
</gene>
<organism evidence="4 5">
    <name type="scientific">Streptomyces phyllanthi</name>
    <dbReference type="NCBI Taxonomy" id="1803180"/>
    <lineage>
        <taxon>Bacteria</taxon>
        <taxon>Bacillati</taxon>
        <taxon>Actinomycetota</taxon>
        <taxon>Actinomycetes</taxon>
        <taxon>Kitasatosporales</taxon>
        <taxon>Streptomycetaceae</taxon>
        <taxon>Streptomyces</taxon>
    </lineage>
</organism>
<keyword evidence="5" id="KW-1185">Reference proteome</keyword>
<dbReference type="AlphaFoldDB" id="A0A5N8VW07"/>
<dbReference type="InterPro" id="IPR029016">
    <property type="entry name" value="GAF-like_dom_sf"/>
</dbReference>
<comment type="caution">
    <text evidence="4">The sequence shown here is derived from an EMBL/GenBank/DDBJ whole genome shotgun (WGS) entry which is preliminary data.</text>
</comment>
<dbReference type="InterPro" id="IPR041522">
    <property type="entry name" value="CdaR_GGDEF"/>
</dbReference>
<sequence>MPDEGRLVRDGLLGLLELLASKAPARRFDEPPARARLAGASTETLLLLDRARAMALDVRGLSARHRQRETVLSAMVDTARELALSHDVDALLDIVARRARLLLDVDLSWVGLSDRAEDTQDAENAKDAKDAENAKGAEDPEGAKGNARVLAVDGECTILTVGLRIPPGGGVGHAGPARSAPLWTPDCLADERFPRVGALDDVIRAEGLRALMAVPLKEGEVAFGTLYVADRAVRHFTSDEIGLMVSLGDLAAQAIGRARLLDRAHEEISALERDSARARGSSSAARRLNRVHTLLIDMVLRGCDLAELASAAALHLGGPLMVRDAEGHTLAQTGGFPEPDEDELFRRMLDAHAERAPIRSSGGLWLCPATAGEEVLGTLFLAPGGGASDADRVRLLEVVAQSTAVLLRTQASAAAAQGAGRDELLRELLGDSPRSPKQLSSWAKQLGVALDEPHVVLVIRPDGGPQGRALVWAASYATRHTGLKTTDEGCLVLLLPGSDPSAAGRAAAESLSAVIDRPVTVGSAGPVTHAASVHRTFTEAERCLDAITALGSTGGSASPQDLGFLGLLLTDHPDPSAFIADTIGPVLDYDEAHATELARTLEAYFASGASPRRAAETLHVHANTVSRRLERITELLGPSWQNPTQSLEVQLALRLRRTRHTIRGMNTP</sequence>